<keyword evidence="1" id="KW-1133">Transmembrane helix</keyword>
<keyword evidence="1" id="KW-0472">Membrane</keyword>
<organism evidence="2 3">
    <name type="scientific">Fluviicoccus keumensis</name>
    <dbReference type="NCBI Taxonomy" id="1435465"/>
    <lineage>
        <taxon>Bacteria</taxon>
        <taxon>Pseudomonadati</taxon>
        <taxon>Pseudomonadota</taxon>
        <taxon>Gammaproteobacteria</taxon>
        <taxon>Moraxellales</taxon>
        <taxon>Moraxellaceae</taxon>
        <taxon>Fluviicoccus</taxon>
    </lineage>
</organism>
<keyword evidence="1" id="KW-0812">Transmembrane</keyword>
<sequence>MKLAFPECGAALLLPLTLPAVFPAPEGNTPLGLSLAWLVCMLALALPAAFLEFALVRRSRQWPLAGIAAITRDSDARTAWRGLVPFGMGLLAVLAALSVGAGADFVPDEPSWLADATPWALLAVAAGIAWVGASRVLGVGGVLAAGAVMTAVVLGGPNVHFALPTAEGWRYAALLALLSGGAGAGVQAWLAQRRPGDDSAAASILPFWGLQVLAGILALMAGDIRHQPAVCAYLVPALFATALMLDVLMQQLQSRGRSKPVALAIAAGGVGALVIPAGVPTFLTLVQLGGLLPLLVLAVFVGWVMKISHVRKALNLPSEGVYNLWRVAVRLLVPGVCLWVMAGVFL</sequence>
<feature type="transmembrane region" description="Helical" evidence="1">
    <location>
        <begin position="324"/>
        <end position="345"/>
    </location>
</feature>
<feature type="transmembrane region" description="Helical" evidence="1">
    <location>
        <begin position="82"/>
        <end position="106"/>
    </location>
</feature>
<feature type="transmembrane region" description="Helical" evidence="1">
    <location>
        <begin position="261"/>
        <end position="279"/>
    </location>
</feature>
<feature type="transmembrane region" description="Helical" evidence="1">
    <location>
        <begin position="285"/>
        <end position="304"/>
    </location>
</feature>
<feature type="transmembrane region" description="Helical" evidence="1">
    <location>
        <begin position="136"/>
        <end position="156"/>
    </location>
</feature>
<dbReference type="RefSeq" id="WP_130410934.1">
    <property type="nucleotide sequence ID" value="NZ_SHKX01000010.1"/>
</dbReference>
<keyword evidence="3" id="KW-1185">Reference proteome</keyword>
<proteinExistence type="predicted"/>
<accession>A0A4Q7ZC12</accession>
<feature type="transmembrane region" description="Helical" evidence="1">
    <location>
        <begin position="33"/>
        <end position="55"/>
    </location>
</feature>
<reference evidence="2 3" key="1">
    <citation type="submission" date="2019-02" db="EMBL/GenBank/DDBJ databases">
        <title>Genomic Encyclopedia of Type Strains, Phase IV (KMG-IV): sequencing the most valuable type-strain genomes for metagenomic binning, comparative biology and taxonomic classification.</title>
        <authorList>
            <person name="Goeker M."/>
        </authorList>
    </citation>
    <scope>NUCLEOTIDE SEQUENCE [LARGE SCALE GENOMIC DNA]</scope>
    <source>
        <strain evidence="2 3">DSM 105135</strain>
    </source>
</reference>
<feature type="transmembrane region" description="Helical" evidence="1">
    <location>
        <begin position="168"/>
        <end position="190"/>
    </location>
</feature>
<dbReference type="Proteomes" id="UP000292423">
    <property type="component" value="Unassembled WGS sequence"/>
</dbReference>
<feature type="transmembrane region" description="Helical" evidence="1">
    <location>
        <begin position="202"/>
        <end position="221"/>
    </location>
</feature>
<dbReference type="InterPro" id="IPR037272">
    <property type="entry name" value="SNS_sf"/>
</dbReference>
<feature type="transmembrane region" description="Helical" evidence="1">
    <location>
        <begin position="112"/>
        <end position="131"/>
    </location>
</feature>
<evidence type="ECO:0000313" key="3">
    <source>
        <dbReference type="Proteomes" id="UP000292423"/>
    </source>
</evidence>
<name>A0A4Q7ZC12_9GAMM</name>
<dbReference type="AlphaFoldDB" id="A0A4Q7ZC12"/>
<protein>
    <submittedName>
        <fullName evidence="2">Uncharacterized protein</fullName>
    </submittedName>
</protein>
<evidence type="ECO:0000256" key="1">
    <source>
        <dbReference type="SAM" id="Phobius"/>
    </source>
</evidence>
<dbReference type="EMBL" id="SHKX01000010">
    <property type="protein sequence ID" value="RZU47714.1"/>
    <property type="molecule type" value="Genomic_DNA"/>
</dbReference>
<dbReference type="OrthoDB" id="6650147at2"/>
<evidence type="ECO:0000313" key="2">
    <source>
        <dbReference type="EMBL" id="RZU47714.1"/>
    </source>
</evidence>
<comment type="caution">
    <text evidence="2">The sequence shown here is derived from an EMBL/GenBank/DDBJ whole genome shotgun (WGS) entry which is preliminary data.</text>
</comment>
<feature type="transmembrane region" description="Helical" evidence="1">
    <location>
        <begin position="227"/>
        <end position="249"/>
    </location>
</feature>
<gene>
    <name evidence="2" type="ORF">EV700_0681</name>
</gene>
<dbReference type="SUPFAM" id="SSF161070">
    <property type="entry name" value="SNF-like"/>
    <property type="match status" value="1"/>
</dbReference>